<protein>
    <recommendedName>
        <fullName evidence="4">SH3 domain-containing protein</fullName>
    </recommendedName>
</protein>
<dbReference type="SUPFAM" id="SSF50044">
    <property type="entry name" value="SH3-domain"/>
    <property type="match status" value="1"/>
</dbReference>
<evidence type="ECO:0000256" key="1">
    <source>
        <dbReference type="SAM" id="Coils"/>
    </source>
</evidence>
<feature type="compositionally biased region" description="Polar residues" evidence="2">
    <location>
        <begin position="166"/>
        <end position="182"/>
    </location>
</feature>
<reference evidence="3" key="1">
    <citation type="submission" date="2014-11" db="EMBL/GenBank/DDBJ databases">
        <authorList>
            <person name="Otto D Thomas"/>
            <person name="Naeem Raeece"/>
        </authorList>
    </citation>
    <scope>NUCLEOTIDE SEQUENCE</scope>
</reference>
<feature type="compositionally biased region" description="Low complexity" evidence="2">
    <location>
        <begin position="599"/>
        <end position="617"/>
    </location>
</feature>
<dbReference type="AlphaFoldDB" id="A0A0G4F9V7"/>
<dbReference type="CDD" id="cd00174">
    <property type="entry name" value="SH3"/>
    <property type="match status" value="1"/>
</dbReference>
<gene>
    <name evidence="3" type="ORF">Cvel_15782</name>
</gene>
<proteinExistence type="predicted"/>
<dbReference type="EMBL" id="CDMZ01000203">
    <property type="protein sequence ID" value="CEM09055.1"/>
    <property type="molecule type" value="Genomic_DNA"/>
</dbReference>
<feature type="compositionally biased region" description="Low complexity" evidence="2">
    <location>
        <begin position="282"/>
        <end position="295"/>
    </location>
</feature>
<sequence length="707" mass="74702">MNRRDRKKEAREEKLRELGRGVEDPKIIYDIKAGNVGVPQFLLKRDIDPYPNSGGLHRCTWTVVSVPRQFLYSANTEDSGTAHPFVSKCLADLQKSTFQSQADALRARLAKAEAELAKQRELCVCGSCQSKKGRRSRVSTVSADEPGSKASSSGNGSGERGETGTQQQPFSSSGGGTAQPSTAPSPGESDDTTSSGGGAGAVMRSGGRQPRSSSGAQPTHSISPGTSDDSSSGDGMGGPTAVERRGTAIPQVQQQQQQQQQAGGSSGCGLTIPREGYQREVSGSSSSSTGALPSSCLRVSQNQNPDDHRFAAPQQPYGGFDPFPMAAEAENGRLPQPVFPSACMASYPLPVDAAASPSTQKRRTQAQPQPQSRPLLVTPPPQLQGHIFDPSSVSLSGSPPCVTTPVAPPASERETQVRGLGQHLGTHTSTQTAPLLPETYVRHPHHHPYSHAPAPVASPHLSNGSAATGRQCPASSRPPDPPDPSCGGVTVSFSSLPNHPQQHWGQRQEQERPQHQPAFPDLQQARLQGGQLPVSVSIYDPTATHEQTPMPAAYQPESVHGATRQAPVARAQPQPMGAMATYQPQPPTHHRLTAAHSSPGQQPQAGTQQQEQQQEQASVVPSRRTLHAIEVGVPYIAFTPHSTGSTNEISIVSGDHVTVHRVEDSGWCFGTAVSPVSVSVQGGRGGGGEQRSGWFPYFALCAPAQTH</sequence>
<feature type="compositionally biased region" description="Low complexity" evidence="2">
    <location>
        <begin position="450"/>
        <end position="462"/>
    </location>
</feature>
<feature type="compositionally biased region" description="Polar residues" evidence="2">
    <location>
        <begin position="491"/>
        <end position="505"/>
    </location>
</feature>
<evidence type="ECO:0000313" key="3">
    <source>
        <dbReference type="EMBL" id="CEM09055.1"/>
    </source>
</evidence>
<dbReference type="VEuPathDB" id="CryptoDB:Cvel_15782"/>
<feature type="coiled-coil region" evidence="1">
    <location>
        <begin position="95"/>
        <end position="122"/>
    </location>
</feature>
<evidence type="ECO:0000256" key="2">
    <source>
        <dbReference type="SAM" id="MobiDB-lite"/>
    </source>
</evidence>
<dbReference type="InterPro" id="IPR036028">
    <property type="entry name" value="SH3-like_dom_sf"/>
</dbReference>
<feature type="compositionally biased region" description="Low complexity" evidence="2">
    <location>
        <begin position="251"/>
        <end position="261"/>
    </location>
</feature>
<feature type="region of interest" description="Disordered" evidence="2">
    <location>
        <begin position="134"/>
        <end position="515"/>
    </location>
</feature>
<feature type="region of interest" description="Disordered" evidence="2">
    <location>
        <begin position="578"/>
        <end position="620"/>
    </location>
</feature>
<organism evidence="3">
    <name type="scientific">Chromera velia CCMP2878</name>
    <dbReference type="NCBI Taxonomy" id="1169474"/>
    <lineage>
        <taxon>Eukaryota</taxon>
        <taxon>Sar</taxon>
        <taxon>Alveolata</taxon>
        <taxon>Colpodellida</taxon>
        <taxon>Chromeraceae</taxon>
        <taxon>Chromera</taxon>
    </lineage>
</organism>
<evidence type="ECO:0008006" key="4">
    <source>
        <dbReference type="Google" id="ProtNLM"/>
    </source>
</evidence>
<feature type="compositionally biased region" description="Low complexity" evidence="2">
    <location>
        <begin position="223"/>
        <end position="233"/>
    </location>
</feature>
<feature type="compositionally biased region" description="Low complexity" evidence="2">
    <location>
        <begin position="201"/>
        <end position="215"/>
    </location>
</feature>
<name>A0A0G4F9V7_9ALVE</name>
<accession>A0A0G4F9V7</accession>
<dbReference type="Gene3D" id="2.30.30.40">
    <property type="entry name" value="SH3 Domains"/>
    <property type="match status" value="1"/>
</dbReference>
<keyword evidence="1" id="KW-0175">Coiled coil</keyword>